<evidence type="ECO:0000313" key="2">
    <source>
        <dbReference type="Proteomes" id="UP000824469"/>
    </source>
</evidence>
<dbReference type="EMBL" id="JAHRHJ020003813">
    <property type="protein sequence ID" value="KAH9290861.1"/>
    <property type="molecule type" value="Genomic_DNA"/>
</dbReference>
<proteinExistence type="predicted"/>
<gene>
    <name evidence="1" type="ORF">KI387_034978</name>
</gene>
<protein>
    <submittedName>
        <fullName evidence="1">Uncharacterized protein</fullName>
    </submittedName>
</protein>
<dbReference type="AlphaFoldDB" id="A0AA38F6U2"/>
<name>A0AA38F6U2_TAXCH</name>
<sequence>MMDGYDRLEAGDDFCLQLATETREMTDLKLLVTVDRNTNRNPYQICEGNLQGRGRDWMRIES</sequence>
<comment type="caution">
    <text evidence="1">The sequence shown here is derived from an EMBL/GenBank/DDBJ whole genome shotgun (WGS) entry which is preliminary data.</text>
</comment>
<feature type="non-terminal residue" evidence="1">
    <location>
        <position position="62"/>
    </location>
</feature>
<dbReference type="Proteomes" id="UP000824469">
    <property type="component" value="Unassembled WGS sequence"/>
</dbReference>
<organism evidence="1 2">
    <name type="scientific">Taxus chinensis</name>
    <name type="common">Chinese yew</name>
    <name type="synonym">Taxus wallichiana var. chinensis</name>
    <dbReference type="NCBI Taxonomy" id="29808"/>
    <lineage>
        <taxon>Eukaryota</taxon>
        <taxon>Viridiplantae</taxon>
        <taxon>Streptophyta</taxon>
        <taxon>Embryophyta</taxon>
        <taxon>Tracheophyta</taxon>
        <taxon>Spermatophyta</taxon>
        <taxon>Pinopsida</taxon>
        <taxon>Pinidae</taxon>
        <taxon>Conifers II</taxon>
        <taxon>Cupressales</taxon>
        <taxon>Taxaceae</taxon>
        <taxon>Taxus</taxon>
    </lineage>
</organism>
<evidence type="ECO:0000313" key="1">
    <source>
        <dbReference type="EMBL" id="KAH9290861.1"/>
    </source>
</evidence>
<keyword evidence="2" id="KW-1185">Reference proteome</keyword>
<accession>A0AA38F6U2</accession>
<reference evidence="1 2" key="1">
    <citation type="journal article" date="2021" name="Nat. Plants">
        <title>The Taxus genome provides insights into paclitaxel biosynthesis.</title>
        <authorList>
            <person name="Xiong X."/>
            <person name="Gou J."/>
            <person name="Liao Q."/>
            <person name="Li Y."/>
            <person name="Zhou Q."/>
            <person name="Bi G."/>
            <person name="Li C."/>
            <person name="Du R."/>
            <person name="Wang X."/>
            <person name="Sun T."/>
            <person name="Guo L."/>
            <person name="Liang H."/>
            <person name="Lu P."/>
            <person name="Wu Y."/>
            <person name="Zhang Z."/>
            <person name="Ro D.K."/>
            <person name="Shang Y."/>
            <person name="Huang S."/>
            <person name="Yan J."/>
        </authorList>
    </citation>
    <scope>NUCLEOTIDE SEQUENCE [LARGE SCALE GENOMIC DNA]</scope>
    <source>
        <strain evidence="1">Ta-2019</strain>
    </source>
</reference>